<proteinExistence type="predicted"/>
<dbReference type="EMBL" id="AM458231">
    <property type="protein sequence ID" value="CAN67891.1"/>
    <property type="molecule type" value="Genomic_DNA"/>
</dbReference>
<dbReference type="AlphaFoldDB" id="A5BFZ6"/>
<evidence type="ECO:0000313" key="1">
    <source>
        <dbReference type="EMBL" id="CAN67891.1"/>
    </source>
</evidence>
<gene>
    <name evidence="1" type="ORF">VITISV_035340</name>
</gene>
<protein>
    <submittedName>
        <fullName evidence="1">Uncharacterized protein</fullName>
    </submittedName>
</protein>
<name>A5BFZ6_VITVI</name>
<sequence>MPSLHSFLVLSCFWKKKGSTFEIITKTISLNEVSFQQQNRNRE</sequence>
<reference evidence="1" key="1">
    <citation type="journal article" date="2007" name="PLoS ONE">
        <title>The first genome sequence of an elite grapevine cultivar (Pinot noir Vitis vinifera L.): coping with a highly heterozygous genome.</title>
        <authorList>
            <person name="Velasco R."/>
            <person name="Zharkikh A."/>
            <person name="Troggio M."/>
            <person name="Cartwright D.A."/>
            <person name="Cestaro A."/>
            <person name="Pruss D."/>
            <person name="Pindo M."/>
            <person name="FitzGerald L.M."/>
            <person name="Vezzulli S."/>
            <person name="Reid J."/>
            <person name="Malacarne G."/>
            <person name="Iliev D."/>
            <person name="Coppola G."/>
            <person name="Wardell B."/>
            <person name="Micheletti D."/>
            <person name="Macalma T."/>
            <person name="Facci M."/>
            <person name="Mitchell J.T."/>
            <person name="Perazzolli M."/>
            <person name="Eldredge G."/>
            <person name="Gatto P."/>
            <person name="Oyzerski R."/>
            <person name="Moretto M."/>
            <person name="Gutin N."/>
            <person name="Stefanini M."/>
            <person name="Chen Y."/>
            <person name="Segala C."/>
            <person name="Davenport C."/>
            <person name="Dematte L."/>
            <person name="Mraz A."/>
            <person name="Battilana J."/>
            <person name="Stormo K."/>
            <person name="Costa F."/>
            <person name="Tao Q."/>
            <person name="Si-Ammour A."/>
            <person name="Harkins T."/>
            <person name="Lackey A."/>
            <person name="Perbost C."/>
            <person name="Taillon B."/>
            <person name="Stella A."/>
            <person name="Solovyev V."/>
            <person name="Fawcett J.A."/>
            <person name="Sterck L."/>
            <person name="Vandepoele K."/>
            <person name="Grando S.M."/>
            <person name="Toppo S."/>
            <person name="Moser C."/>
            <person name="Lanchbury J."/>
            <person name="Bogden R."/>
            <person name="Skolnick M."/>
            <person name="Sgaramella V."/>
            <person name="Bhatnagar S.K."/>
            <person name="Fontana P."/>
            <person name="Gutin A."/>
            <person name="Van de Peer Y."/>
            <person name="Salamini F."/>
            <person name="Viola R."/>
        </authorList>
    </citation>
    <scope>NUCLEOTIDE SEQUENCE</scope>
</reference>
<accession>A5BFZ6</accession>
<organism evidence="1">
    <name type="scientific">Vitis vinifera</name>
    <name type="common">Grape</name>
    <dbReference type="NCBI Taxonomy" id="29760"/>
    <lineage>
        <taxon>Eukaryota</taxon>
        <taxon>Viridiplantae</taxon>
        <taxon>Streptophyta</taxon>
        <taxon>Embryophyta</taxon>
        <taxon>Tracheophyta</taxon>
        <taxon>Spermatophyta</taxon>
        <taxon>Magnoliopsida</taxon>
        <taxon>eudicotyledons</taxon>
        <taxon>Gunneridae</taxon>
        <taxon>Pentapetalae</taxon>
        <taxon>rosids</taxon>
        <taxon>Vitales</taxon>
        <taxon>Vitaceae</taxon>
        <taxon>Viteae</taxon>
        <taxon>Vitis</taxon>
    </lineage>
</organism>